<evidence type="ECO:0000313" key="2">
    <source>
        <dbReference type="Proteomes" id="UP000294071"/>
    </source>
</evidence>
<comment type="caution">
    <text evidence="1">The sequence shown here is derived from an EMBL/GenBank/DDBJ whole genome shotgun (WGS) entry which is preliminary data.</text>
</comment>
<evidence type="ECO:0000313" key="1">
    <source>
        <dbReference type="EMBL" id="RYB90951.1"/>
    </source>
</evidence>
<organism evidence="1 2">
    <name type="scientific">Nocardioides oleivorans</name>
    <dbReference type="NCBI Taxonomy" id="273676"/>
    <lineage>
        <taxon>Bacteria</taxon>
        <taxon>Bacillati</taxon>
        <taxon>Actinomycetota</taxon>
        <taxon>Actinomycetes</taxon>
        <taxon>Propionibacteriales</taxon>
        <taxon>Nocardioidaceae</taxon>
        <taxon>Nocardioides</taxon>
    </lineage>
</organism>
<gene>
    <name evidence="1" type="ORF">EUA93_18610</name>
</gene>
<accession>A0A4Q2RPT1</accession>
<dbReference type="AlphaFoldDB" id="A0A4Q2RPT1"/>
<protein>
    <submittedName>
        <fullName evidence="1">Uncharacterized protein</fullName>
    </submittedName>
</protein>
<dbReference type="EMBL" id="SDWT01000003">
    <property type="protein sequence ID" value="RYB90951.1"/>
    <property type="molecule type" value="Genomic_DNA"/>
</dbReference>
<keyword evidence="2" id="KW-1185">Reference proteome</keyword>
<proteinExistence type="predicted"/>
<dbReference type="OrthoDB" id="5197182at2"/>
<dbReference type="Proteomes" id="UP000294071">
    <property type="component" value="Unassembled WGS sequence"/>
</dbReference>
<reference evidence="1 2" key="1">
    <citation type="submission" date="2019-01" db="EMBL/GenBank/DDBJ databases">
        <title>Novel species of Nocardioides.</title>
        <authorList>
            <person name="Liu Q."/>
            <person name="Xin Y.-H."/>
        </authorList>
    </citation>
    <scope>NUCLEOTIDE SEQUENCE [LARGE SCALE GENOMIC DNA]</scope>
    <source>
        <strain evidence="1 2">CGMCC 4.6882</strain>
    </source>
</reference>
<name>A0A4Q2RPT1_9ACTN</name>
<dbReference type="RefSeq" id="WP_129401850.1">
    <property type="nucleotide sequence ID" value="NZ_SDWT01000003.1"/>
</dbReference>
<sequence length="123" mass="12809">MLGESIGPVLRDLAHAGLVAPRFADDDWAGADDRASCMMWGADGSGSGLAVARGAALAERVADAADQVQEWVIEDQLWGSGRTNWPPCPSHPDNHPLQAAVVGAGAVWTCPADRSVVRPVGEP</sequence>